<sequence>MSFFDYVAKLRNKGVKTLCGAHRGGLSLAPENTLAAAGKAFSTGAHFWELDVRLSKDGVPMVIHDRSLERTTNAWELRPKERPWNVDEYTWQELMNFNCGWEGLKIPPLAQALSFTREKNQLVNVEIKDLRGLEFDFDVCEKVIEVIHGTNMIDRVLISSFNHEYVAMIKEIEPLIPTGALIKEPVEDPIKLLTALKANALHPHFSLVHSLPLKEMRKNGFEIMAWTVNDTKIMQAMIDARVGGIITDYPQDLMELMEKN</sequence>
<dbReference type="STRING" id="1429043.X474_18030"/>
<keyword evidence="3" id="KW-1185">Reference proteome</keyword>
<organism evidence="2 3">
    <name type="scientific">Dethiosulfatarculus sandiegensis</name>
    <dbReference type="NCBI Taxonomy" id="1429043"/>
    <lineage>
        <taxon>Bacteria</taxon>
        <taxon>Pseudomonadati</taxon>
        <taxon>Thermodesulfobacteriota</taxon>
        <taxon>Desulfarculia</taxon>
        <taxon>Desulfarculales</taxon>
        <taxon>Desulfarculaceae</taxon>
        <taxon>Dethiosulfatarculus</taxon>
    </lineage>
</organism>
<dbReference type="PROSITE" id="PS51704">
    <property type="entry name" value="GP_PDE"/>
    <property type="match status" value="1"/>
</dbReference>
<protein>
    <recommendedName>
        <fullName evidence="1">GP-PDE domain-containing protein</fullName>
    </recommendedName>
</protein>
<dbReference type="Gene3D" id="3.20.20.190">
    <property type="entry name" value="Phosphatidylinositol (PI) phosphodiesterase"/>
    <property type="match status" value="1"/>
</dbReference>
<evidence type="ECO:0000313" key="3">
    <source>
        <dbReference type="Proteomes" id="UP000032233"/>
    </source>
</evidence>
<name>A0A0D2JT41_9BACT</name>
<dbReference type="Proteomes" id="UP000032233">
    <property type="component" value="Unassembled WGS sequence"/>
</dbReference>
<dbReference type="PANTHER" id="PTHR46211">
    <property type="entry name" value="GLYCEROPHOSPHORYL DIESTER PHOSPHODIESTERASE"/>
    <property type="match status" value="1"/>
</dbReference>
<evidence type="ECO:0000259" key="1">
    <source>
        <dbReference type="PROSITE" id="PS51704"/>
    </source>
</evidence>
<dbReference type="InterPro" id="IPR030395">
    <property type="entry name" value="GP_PDE_dom"/>
</dbReference>
<gene>
    <name evidence="2" type="ORF">X474_18030</name>
</gene>
<dbReference type="GO" id="GO:0006629">
    <property type="term" value="P:lipid metabolic process"/>
    <property type="evidence" value="ECO:0007669"/>
    <property type="project" value="InterPro"/>
</dbReference>
<feature type="domain" description="GP-PDE" evidence="1">
    <location>
        <begin position="17"/>
        <end position="257"/>
    </location>
</feature>
<dbReference type="InterPro" id="IPR017946">
    <property type="entry name" value="PLC-like_Pdiesterase_TIM-brl"/>
</dbReference>
<proteinExistence type="predicted"/>
<dbReference type="Pfam" id="PF03009">
    <property type="entry name" value="GDPD"/>
    <property type="match status" value="1"/>
</dbReference>
<accession>A0A0D2JT41</accession>
<reference evidence="2 3" key="1">
    <citation type="submission" date="2013-11" db="EMBL/GenBank/DDBJ databases">
        <title>Metagenomic analysis of a methanogenic consortium involved in long chain n-alkane degradation.</title>
        <authorList>
            <person name="Davidova I.A."/>
            <person name="Callaghan A.V."/>
            <person name="Wawrik B."/>
            <person name="Pruitt S."/>
            <person name="Marks C."/>
            <person name="Duncan K.E."/>
            <person name="Suflita J.M."/>
        </authorList>
    </citation>
    <scope>NUCLEOTIDE SEQUENCE [LARGE SCALE GENOMIC DNA]</scope>
    <source>
        <strain evidence="2 3">SPR</strain>
    </source>
</reference>
<dbReference type="InParanoid" id="A0A0D2JT41"/>
<dbReference type="PANTHER" id="PTHR46211:SF14">
    <property type="entry name" value="GLYCEROPHOSPHODIESTER PHOSPHODIESTERASE"/>
    <property type="match status" value="1"/>
</dbReference>
<dbReference type="RefSeq" id="WP_044350369.1">
    <property type="nucleotide sequence ID" value="NZ_AZAC01000028.1"/>
</dbReference>
<evidence type="ECO:0000313" key="2">
    <source>
        <dbReference type="EMBL" id="KIX12645.1"/>
    </source>
</evidence>
<comment type="caution">
    <text evidence="2">The sequence shown here is derived from an EMBL/GenBank/DDBJ whole genome shotgun (WGS) entry which is preliminary data.</text>
</comment>
<dbReference type="PATRIC" id="fig|1429043.3.peg.3814"/>
<dbReference type="FunCoup" id="A0A0D2JT41">
    <property type="interactions" value="107"/>
</dbReference>
<dbReference type="SUPFAM" id="SSF51695">
    <property type="entry name" value="PLC-like phosphodiesterases"/>
    <property type="match status" value="1"/>
</dbReference>
<dbReference type="GO" id="GO:0008081">
    <property type="term" value="F:phosphoric diester hydrolase activity"/>
    <property type="evidence" value="ECO:0007669"/>
    <property type="project" value="InterPro"/>
</dbReference>
<dbReference type="OrthoDB" id="9787897at2"/>
<dbReference type="AlphaFoldDB" id="A0A0D2JT41"/>
<dbReference type="EMBL" id="AZAC01000028">
    <property type="protein sequence ID" value="KIX12645.1"/>
    <property type="molecule type" value="Genomic_DNA"/>
</dbReference>